<feature type="compositionally biased region" description="Acidic residues" evidence="1">
    <location>
        <begin position="179"/>
        <end position="226"/>
    </location>
</feature>
<feature type="compositionally biased region" description="Basic and acidic residues" evidence="1">
    <location>
        <begin position="471"/>
        <end position="480"/>
    </location>
</feature>
<feature type="region of interest" description="Disordered" evidence="1">
    <location>
        <begin position="372"/>
        <end position="497"/>
    </location>
</feature>
<feature type="compositionally biased region" description="Basic and acidic residues" evidence="1">
    <location>
        <begin position="239"/>
        <end position="250"/>
    </location>
</feature>
<feature type="region of interest" description="Disordered" evidence="1">
    <location>
        <begin position="315"/>
        <end position="345"/>
    </location>
</feature>
<evidence type="ECO:0000313" key="3">
    <source>
        <dbReference type="Proteomes" id="UP000186303"/>
    </source>
</evidence>
<reference evidence="3" key="1">
    <citation type="journal article" date="2017" name="Nucleic Acids Res.">
        <title>Proteogenomics produces comprehensive and highly accurate protein-coding gene annotation in a complete genome assembly of Malassezia sympodialis.</title>
        <authorList>
            <person name="Zhu Y."/>
            <person name="Engstroem P.G."/>
            <person name="Tellgren-Roth C."/>
            <person name="Baudo C.D."/>
            <person name="Kennell J.C."/>
            <person name="Sun S."/>
            <person name="Billmyre R.B."/>
            <person name="Schroeder M.S."/>
            <person name="Andersson A."/>
            <person name="Holm T."/>
            <person name="Sigurgeirsson B."/>
            <person name="Wu G."/>
            <person name="Sankaranarayanan S.R."/>
            <person name="Siddharthan R."/>
            <person name="Sanyal K."/>
            <person name="Lundeberg J."/>
            <person name="Nystedt B."/>
            <person name="Boekhout T."/>
            <person name="Dawson T.L. Jr."/>
            <person name="Heitman J."/>
            <person name="Scheynius A."/>
            <person name="Lehtioe J."/>
        </authorList>
    </citation>
    <scope>NUCLEOTIDE SEQUENCE [LARGE SCALE GENOMIC DNA]</scope>
    <source>
        <strain evidence="3">ATCC 42132</strain>
    </source>
</reference>
<dbReference type="OrthoDB" id="9451547at2759"/>
<feature type="compositionally biased region" description="Low complexity" evidence="1">
    <location>
        <begin position="418"/>
        <end position="467"/>
    </location>
</feature>
<dbReference type="AlphaFoldDB" id="A0A1M8A664"/>
<proteinExistence type="predicted"/>
<feature type="compositionally biased region" description="Low complexity" evidence="1">
    <location>
        <begin position="327"/>
        <end position="341"/>
    </location>
</feature>
<dbReference type="Proteomes" id="UP000186303">
    <property type="component" value="Chromosome 3"/>
</dbReference>
<feature type="region of interest" description="Disordered" evidence="1">
    <location>
        <begin position="130"/>
        <end position="256"/>
    </location>
</feature>
<keyword evidence="3" id="KW-1185">Reference proteome</keyword>
<dbReference type="OMA" id="QLSWQHE"/>
<evidence type="ECO:0000256" key="1">
    <source>
        <dbReference type="SAM" id="MobiDB-lite"/>
    </source>
</evidence>
<dbReference type="EMBL" id="LT671823">
    <property type="protein sequence ID" value="SHO77704.1"/>
    <property type="molecule type" value="Genomic_DNA"/>
</dbReference>
<evidence type="ECO:0000313" key="2">
    <source>
        <dbReference type="EMBL" id="SHO77704.1"/>
    </source>
</evidence>
<organism evidence="2 3">
    <name type="scientific">Malassezia sympodialis (strain ATCC 42132)</name>
    <name type="common">Atopic eczema-associated yeast</name>
    <dbReference type="NCBI Taxonomy" id="1230383"/>
    <lineage>
        <taxon>Eukaryota</taxon>
        <taxon>Fungi</taxon>
        <taxon>Dikarya</taxon>
        <taxon>Basidiomycota</taxon>
        <taxon>Ustilaginomycotina</taxon>
        <taxon>Malasseziomycetes</taxon>
        <taxon>Malasseziales</taxon>
        <taxon>Malasseziaceae</taxon>
        <taxon>Malassezia</taxon>
    </lineage>
</organism>
<gene>
    <name evidence="2" type="ORF">MSYG_2046</name>
</gene>
<sequence>MPSFFECMLYALAIYWAGLFYHRWSVHARTRQFVLEQRRKAGIPDSDNRPLAVAAADVASRRQQEFERQIKETEDVFGRPNPAPMPRAGVPKPSFRPAPVPQPSIVYSQPHGRHPSPETFYGPIHPKVQMAPARKRDADEISEMEASNDYHAVPRRVRRRVSLIDDNTQEKPSATDVADGSEDGMEEDASLDESDSGSYEDDEVMDEVDDLEESENEENSMDEDEIQQASTSQAAPAKRPADTSGDHVPGDEWQDANGLRWRIGEDGIPRRAVMLVEMKLKYNMPRDTLHPDARARVPTYVEKFLSHDEYEEAKRRKQLSWQHEASHSQSHSDSPPSFQSDDTVEDSLASLVARRSYAQLRSKAGRQLLFSDVAGSGPLGRSRPASLVGDDSMSNVSMSDHGPDDSTSFSSSMAGDGPLSSSRRLRLARSPAASPLARSASPARYAPMLSQRYARSRGSSSSVLSPSHPALDPEVKRQRGELLLNRLRKERSESKRS</sequence>
<feature type="region of interest" description="Disordered" evidence="1">
    <location>
        <begin position="76"/>
        <end position="95"/>
    </location>
</feature>
<protein>
    <submittedName>
        <fullName evidence="2">Uncharacterized protein</fullName>
    </submittedName>
</protein>
<dbReference type="VEuPathDB" id="FungiDB:MSYG_2046"/>
<dbReference type="STRING" id="1230383.A0A1M8A664"/>
<accession>A0A1M8A664</accession>
<name>A0A1M8A664_MALS4</name>